<evidence type="ECO:0000256" key="1">
    <source>
        <dbReference type="ARBA" id="ARBA00022605"/>
    </source>
</evidence>
<evidence type="ECO:0000256" key="5">
    <source>
        <dbReference type="ARBA" id="ARBA00023239"/>
    </source>
</evidence>
<proteinExistence type="inferred from homology"/>
<keyword evidence="4 6" id="KW-0486">Methionine biosynthesis</keyword>
<protein>
    <recommendedName>
        <fullName evidence="6">Methylthioribulose-1-phosphate dehydratase</fullName>
        <shortName evidence="6">MTRu-1-P dehydratase</shortName>
        <ecNumber evidence="6">4.2.1.109</ecNumber>
    </recommendedName>
</protein>
<feature type="binding site" evidence="6">
    <location>
        <position position="102"/>
    </location>
    <ligand>
        <name>Zn(2+)</name>
        <dbReference type="ChEBI" id="CHEBI:29105"/>
    </ligand>
</feature>
<comment type="similarity">
    <text evidence="6">Belongs to the aldolase class II family. MtnB subfamily.</text>
</comment>
<dbReference type="InterPro" id="IPR017714">
    <property type="entry name" value="MethylthioRu-1-P_deHdtase_MtnB"/>
</dbReference>
<dbReference type="InterPro" id="IPR001303">
    <property type="entry name" value="Aldolase_II/adducin_N"/>
</dbReference>
<evidence type="ECO:0000256" key="6">
    <source>
        <dbReference type="HAMAP-Rule" id="MF_01677"/>
    </source>
</evidence>
<name>A0ABM8GCN9_9MICO</name>
<dbReference type="InterPro" id="IPR036409">
    <property type="entry name" value="Aldolase_II/adducin_N_sf"/>
</dbReference>
<evidence type="ECO:0000256" key="2">
    <source>
        <dbReference type="ARBA" id="ARBA00022723"/>
    </source>
</evidence>
<comment type="cofactor">
    <cofactor evidence="6">
        <name>Zn(2+)</name>
        <dbReference type="ChEBI" id="CHEBI:29105"/>
    </cofactor>
    <text evidence="6">Binds 1 zinc ion per subunit.</text>
</comment>
<accession>A0ABM8GCN9</accession>
<evidence type="ECO:0000256" key="3">
    <source>
        <dbReference type="ARBA" id="ARBA00022833"/>
    </source>
</evidence>
<dbReference type="EMBL" id="AP027731">
    <property type="protein sequence ID" value="BDZ46017.1"/>
    <property type="molecule type" value="Genomic_DNA"/>
</dbReference>
<keyword evidence="1 6" id="KW-0028">Amino-acid biosynthesis</keyword>
<feature type="binding site" evidence="6">
    <location>
        <position position="104"/>
    </location>
    <ligand>
        <name>Zn(2+)</name>
        <dbReference type="ChEBI" id="CHEBI:29105"/>
    </ligand>
</feature>
<comment type="catalytic activity">
    <reaction evidence="6">
        <text>5-(methylsulfanyl)-D-ribulose 1-phosphate = 5-methylsulfanyl-2,3-dioxopentyl phosphate + H2O</text>
        <dbReference type="Rhea" id="RHEA:15549"/>
        <dbReference type="ChEBI" id="CHEBI:15377"/>
        <dbReference type="ChEBI" id="CHEBI:58548"/>
        <dbReference type="ChEBI" id="CHEBI:58828"/>
        <dbReference type="EC" id="4.2.1.109"/>
    </reaction>
</comment>
<organism evidence="8 9">
    <name type="scientific">Naasia aerilata</name>
    <dbReference type="NCBI Taxonomy" id="1162966"/>
    <lineage>
        <taxon>Bacteria</taxon>
        <taxon>Bacillati</taxon>
        <taxon>Actinomycetota</taxon>
        <taxon>Actinomycetes</taxon>
        <taxon>Micrococcales</taxon>
        <taxon>Microbacteriaceae</taxon>
        <taxon>Naasia</taxon>
    </lineage>
</organism>
<dbReference type="NCBIfam" id="TIGR03328">
    <property type="entry name" value="salvage_mtnB"/>
    <property type="match status" value="1"/>
</dbReference>
<dbReference type="RefSeq" id="WP_286276121.1">
    <property type="nucleotide sequence ID" value="NZ_AP027731.1"/>
</dbReference>
<dbReference type="SMART" id="SM01007">
    <property type="entry name" value="Aldolase_II"/>
    <property type="match status" value="1"/>
</dbReference>
<dbReference type="PANTHER" id="PTHR10640:SF7">
    <property type="entry name" value="METHYLTHIORIBULOSE-1-PHOSPHATE DEHYDRATASE"/>
    <property type="match status" value="1"/>
</dbReference>
<gene>
    <name evidence="6 8" type="primary">mtnB</name>
    <name evidence="8" type="ORF">GCM10025866_19260</name>
</gene>
<dbReference type="Pfam" id="PF00596">
    <property type="entry name" value="Aldolase_II"/>
    <property type="match status" value="1"/>
</dbReference>
<dbReference type="SUPFAM" id="SSF53639">
    <property type="entry name" value="AraD/HMP-PK domain-like"/>
    <property type="match status" value="1"/>
</dbReference>
<evidence type="ECO:0000313" key="8">
    <source>
        <dbReference type="EMBL" id="BDZ46017.1"/>
    </source>
</evidence>
<keyword evidence="5 6" id="KW-0456">Lyase</keyword>
<keyword evidence="9" id="KW-1185">Reference proteome</keyword>
<feature type="domain" description="Class II aldolase/adducin N-terminal" evidence="7">
    <location>
        <begin position="12"/>
        <end position="206"/>
    </location>
</feature>
<comment type="pathway">
    <text evidence="6">Amino-acid biosynthesis; L-methionine biosynthesis via salvage pathway; L-methionine from S-methyl-5-thio-alpha-D-ribose 1-phosphate: step 2/6.</text>
</comment>
<dbReference type="HAMAP" id="MF_01677">
    <property type="entry name" value="Salvage_MtnB"/>
    <property type="match status" value="1"/>
</dbReference>
<dbReference type="Gene3D" id="3.40.225.10">
    <property type="entry name" value="Class II aldolase/adducin N-terminal domain"/>
    <property type="match status" value="1"/>
</dbReference>
<evidence type="ECO:0000256" key="4">
    <source>
        <dbReference type="ARBA" id="ARBA00023167"/>
    </source>
</evidence>
<sequence>MTSDEQLREAGTLLAAEAERFAAMGWMRGTSGNLSLTLSRDPLRLAVTASGLDKGELGPDDVVLVDGRGELLPGDLRGLVPSAEAGLHARIAAVTGAGAAVHVHAMAAVEAGFHWPDGVVLQDLEMLKGIGHSAHGERVVIPVVQNSQDMAELGDRFEELYVRPADGIAEVPGLIVASHGIYAWGATQEDARRHTEILEWLLRFTVRTRAPR</sequence>
<keyword evidence="3 6" id="KW-0862">Zinc</keyword>
<reference evidence="9" key="1">
    <citation type="journal article" date="2019" name="Int. J. Syst. Evol. Microbiol.">
        <title>The Global Catalogue of Microorganisms (GCM) 10K type strain sequencing project: providing services to taxonomists for standard genome sequencing and annotation.</title>
        <authorList>
            <consortium name="The Broad Institute Genomics Platform"/>
            <consortium name="The Broad Institute Genome Sequencing Center for Infectious Disease"/>
            <person name="Wu L."/>
            <person name="Ma J."/>
        </authorList>
    </citation>
    <scope>NUCLEOTIDE SEQUENCE [LARGE SCALE GENOMIC DNA]</scope>
    <source>
        <strain evidence="9">NBRC 108725</strain>
    </source>
</reference>
<evidence type="ECO:0000313" key="9">
    <source>
        <dbReference type="Proteomes" id="UP001321498"/>
    </source>
</evidence>
<comment type="function">
    <text evidence="6">Catalyzes the dehydration of methylthioribulose-1-phosphate (MTRu-1-P) into 2,3-diketo-5-methylthiopentyl-1-phosphate (DK-MTP-1-P).</text>
</comment>
<dbReference type="Proteomes" id="UP001321498">
    <property type="component" value="Chromosome"/>
</dbReference>
<dbReference type="PANTHER" id="PTHR10640">
    <property type="entry name" value="METHYLTHIORIBULOSE-1-PHOSPHATE DEHYDRATASE"/>
    <property type="match status" value="1"/>
</dbReference>
<evidence type="ECO:0000259" key="7">
    <source>
        <dbReference type="SMART" id="SM01007"/>
    </source>
</evidence>
<keyword evidence="2 6" id="KW-0479">Metal-binding</keyword>
<dbReference type="EC" id="4.2.1.109" evidence="6"/>